<reference evidence="6 7" key="1">
    <citation type="submission" date="2020-01" db="EMBL/GenBank/DDBJ databases">
        <authorList>
            <person name="Chen J."/>
            <person name="Zhu S."/>
            <person name="Yang J."/>
        </authorList>
    </citation>
    <scope>NUCLEOTIDE SEQUENCE [LARGE SCALE GENOMIC DNA]</scope>
    <source>
        <strain evidence="6 7">345S023</strain>
    </source>
</reference>
<dbReference type="Gene3D" id="3.30.70.270">
    <property type="match status" value="1"/>
</dbReference>
<dbReference type="SMART" id="SM00267">
    <property type="entry name" value="GGDEF"/>
    <property type="match status" value="1"/>
</dbReference>
<dbReference type="PANTHER" id="PTHR44757">
    <property type="entry name" value="DIGUANYLATE CYCLASE DGCP"/>
    <property type="match status" value="1"/>
</dbReference>
<feature type="transmembrane region" description="Helical" evidence="2">
    <location>
        <begin position="218"/>
        <end position="241"/>
    </location>
</feature>
<comment type="caution">
    <text evidence="6">The sequence shown here is derived from an EMBL/GenBank/DDBJ whole genome shotgun (WGS) entry which is preliminary data.</text>
</comment>
<dbReference type="EMBL" id="JAAAWN010000004">
    <property type="protein sequence ID" value="NDV90405.1"/>
    <property type="molecule type" value="Genomic_DNA"/>
</dbReference>
<dbReference type="Gene3D" id="2.60.40.2380">
    <property type="match status" value="1"/>
</dbReference>
<dbReference type="InterPro" id="IPR000014">
    <property type="entry name" value="PAS"/>
</dbReference>
<evidence type="ECO:0000259" key="3">
    <source>
        <dbReference type="PROSITE" id="PS50113"/>
    </source>
</evidence>
<dbReference type="InterPro" id="IPR043128">
    <property type="entry name" value="Rev_trsase/Diguanyl_cyclase"/>
</dbReference>
<proteinExistence type="predicted"/>
<dbReference type="Pfam" id="PF13188">
    <property type="entry name" value="PAS_8"/>
    <property type="match status" value="1"/>
</dbReference>
<evidence type="ECO:0000259" key="4">
    <source>
        <dbReference type="PROSITE" id="PS50883"/>
    </source>
</evidence>
<keyword evidence="7" id="KW-1185">Reference proteome</keyword>
<dbReference type="InterPro" id="IPR035965">
    <property type="entry name" value="PAS-like_dom_sf"/>
</dbReference>
<sequence>MPLIKKGFILLSAALLVFLWVVPVAVSTAATNQLRIDESFDIATINEVSNQFITPLSASYFDVLQPNGALSNDDTLTEQNSRFWLSTELVNTGFSTVPLVLNIDRLNLDDLHIYLLDDNERIIKSYRYQAGKGDYSLQKLLPSIRLSFSLAAQERSRLLIGIRDEGLQEFPIALWHKQKIVQYDQNMQVLIGVVIGILGVLAGYFLLSYLFQRTPSRFWLAMNNGVLIALFFIAQGGLAWWPSLTNASEDVFTLLLGITFLILAKVTHNLFSRIPLILRIVTFGLPVVMMTWALLSNDYQASLIVMAGAALIGIYHVLLALIYNDKRTPGLSRIFTIAWVFFFVLYAILLDTLLGSLLYTTPVVTIILIILCAGLLCLGFSVELKERSFNIQKLLEREATITNLNRFYDLFRNSAEGLYTSTLDGELKTVNPAMCALFGYEDESHMLSAIANTREFYANKEDRDLMVGELLADGIIMGREFQGLKADGSEFWFSISCQVRNAQDGKFLYGSIIDVTEKKHSDLSLQYMVSHDALTGVFNRRHFESMLKNKLANEDIQSITLLYLDLDRFKVVNDTCGHKAGDALIKEVALLLSDALPDNAMIARLGGDEFGVVIDNEAPEGTHSIAETLLDAVHDYHFMWDKRIFNLGVSIGLVECDNRTTPSEQYLSMADAACYFAKEQGRNQIHQYNKDDKSIQRYQKELDWVTEINQAHTEERFLLYYQPLRPLSSPNDGYYYEVLLRLKNPDGNIIKPTAFLPTAERFEMNVKIDKWVLTNTFKWLQENPEHLANLKRCSINLNCHSLTDRDFKLFVLNAFDRYEIPYHKICFEVIESVAIIKMEDTVGFMQTFNELGCSFALDDFGSGFSSYSYLKHLPVDIVKIDGAFIKDMLTDPVDAAMVASIKDVAKAMGMQTVAEFVESDATMAQLGKIGIDYAQGFGVAHPTPLNEFKPL</sequence>
<dbReference type="FunFam" id="3.30.70.270:FF:000001">
    <property type="entry name" value="Diguanylate cyclase domain protein"/>
    <property type="match status" value="1"/>
</dbReference>
<dbReference type="Gene3D" id="3.20.20.450">
    <property type="entry name" value="EAL domain"/>
    <property type="match status" value="1"/>
</dbReference>
<feature type="transmembrane region" description="Helical" evidence="2">
    <location>
        <begin position="301"/>
        <end position="322"/>
    </location>
</feature>
<dbReference type="CDD" id="cd01949">
    <property type="entry name" value="GGDEF"/>
    <property type="match status" value="1"/>
</dbReference>
<dbReference type="InterPro" id="IPR011622">
    <property type="entry name" value="7TMR_DISM_rcpt_extracell_dom2"/>
</dbReference>
<dbReference type="CDD" id="cd01948">
    <property type="entry name" value="EAL"/>
    <property type="match status" value="1"/>
</dbReference>
<dbReference type="InterPro" id="IPR029787">
    <property type="entry name" value="Nucleotide_cyclase"/>
</dbReference>
<keyword evidence="2" id="KW-1133">Transmembrane helix</keyword>
<dbReference type="Pfam" id="PF07696">
    <property type="entry name" value="7TMR-DISMED2"/>
    <property type="match status" value="1"/>
</dbReference>
<feature type="domain" description="GGDEF" evidence="5">
    <location>
        <begin position="557"/>
        <end position="690"/>
    </location>
</feature>
<dbReference type="NCBIfam" id="TIGR00254">
    <property type="entry name" value="GGDEF"/>
    <property type="match status" value="1"/>
</dbReference>
<evidence type="ECO:0000313" key="7">
    <source>
        <dbReference type="Proteomes" id="UP000470213"/>
    </source>
</evidence>
<dbReference type="Pfam" id="PF00990">
    <property type="entry name" value="GGDEF"/>
    <property type="match status" value="1"/>
</dbReference>
<dbReference type="PROSITE" id="PS50887">
    <property type="entry name" value="GGDEF"/>
    <property type="match status" value="1"/>
</dbReference>
<organism evidence="6 7">
    <name type="scientific">Alteromonas profundi</name>
    <dbReference type="NCBI Taxonomy" id="2696062"/>
    <lineage>
        <taxon>Bacteria</taxon>
        <taxon>Pseudomonadati</taxon>
        <taxon>Pseudomonadota</taxon>
        <taxon>Gammaproteobacteria</taxon>
        <taxon>Alteromonadales</taxon>
        <taxon>Alteromonadaceae</taxon>
        <taxon>Alteromonas/Salinimonas group</taxon>
        <taxon>Alteromonas</taxon>
    </lineage>
</organism>
<dbReference type="InterPro" id="IPR001633">
    <property type="entry name" value="EAL_dom"/>
</dbReference>
<dbReference type="PROSITE" id="PS50113">
    <property type="entry name" value="PAC"/>
    <property type="match status" value="1"/>
</dbReference>
<evidence type="ECO:0000259" key="5">
    <source>
        <dbReference type="PROSITE" id="PS50887"/>
    </source>
</evidence>
<dbReference type="PROSITE" id="PS50883">
    <property type="entry name" value="EAL"/>
    <property type="match status" value="1"/>
</dbReference>
<dbReference type="InterPro" id="IPR035919">
    <property type="entry name" value="EAL_sf"/>
</dbReference>
<dbReference type="Pfam" id="PF00563">
    <property type="entry name" value="EAL"/>
    <property type="match status" value="1"/>
</dbReference>
<dbReference type="PANTHER" id="PTHR44757:SF2">
    <property type="entry name" value="BIOFILM ARCHITECTURE MAINTENANCE PROTEIN MBAA"/>
    <property type="match status" value="1"/>
</dbReference>
<dbReference type="NCBIfam" id="TIGR00229">
    <property type="entry name" value="sensory_box"/>
    <property type="match status" value="1"/>
</dbReference>
<dbReference type="InterPro" id="IPR000700">
    <property type="entry name" value="PAS-assoc_C"/>
</dbReference>
<accession>A0A7X5RKH5</accession>
<feature type="transmembrane region" description="Helical" evidence="2">
    <location>
        <begin position="363"/>
        <end position="384"/>
    </location>
</feature>
<feature type="domain" description="EAL" evidence="4">
    <location>
        <begin position="701"/>
        <end position="951"/>
    </location>
</feature>
<keyword evidence="2" id="KW-0812">Transmembrane</keyword>
<dbReference type="SMART" id="SM00052">
    <property type="entry name" value="EAL"/>
    <property type="match status" value="1"/>
</dbReference>
<dbReference type="Proteomes" id="UP000470213">
    <property type="component" value="Unassembled WGS sequence"/>
</dbReference>
<feature type="transmembrane region" description="Helical" evidence="2">
    <location>
        <begin position="334"/>
        <end position="357"/>
    </location>
</feature>
<evidence type="ECO:0000313" key="6">
    <source>
        <dbReference type="EMBL" id="NDV90405.1"/>
    </source>
</evidence>
<dbReference type="SUPFAM" id="SSF55785">
    <property type="entry name" value="PYP-like sensor domain (PAS domain)"/>
    <property type="match status" value="1"/>
</dbReference>
<feature type="transmembrane region" description="Helical" evidence="2">
    <location>
        <begin position="276"/>
        <end position="295"/>
    </location>
</feature>
<dbReference type="GO" id="GO:0003824">
    <property type="term" value="F:catalytic activity"/>
    <property type="evidence" value="ECO:0007669"/>
    <property type="project" value="UniProtKB-ARBA"/>
</dbReference>
<dbReference type="AlphaFoldDB" id="A0A7X5RKH5"/>
<name>A0A7X5RKH5_9ALTE</name>
<comment type="cofactor">
    <cofactor evidence="1">
        <name>Mg(2+)</name>
        <dbReference type="ChEBI" id="CHEBI:18420"/>
    </cofactor>
</comment>
<feature type="domain" description="PAC" evidence="3">
    <location>
        <begin position="477"/>
        <end position="527"/>
    </location>
</feature>
<dbReference type="SUPFAM" id="SSF141868">
    <property type="entry name" value="EAL domain-like"/>
    <property type="match status" value="1"/>
</dbReference>
<dbReference type="SUPFAM" id="SSF55073">
    <property type="entry name" value="Nucleotide cyclase"/>
    <property type="match status" value="1"/>
</dbReference>
<keyword evidence="2" id="KW-0472">Membrane</keyword>
<gene>
    <name evidence="6" type="ORF">GTH32_04240</name>
</gene>
<dbReference type="InterPro" id="IPR052155">
    <property type="entry name" value="Biofilm_reg_signaling"/>
</dbReference>
<dbReference type="InterPro" id="IPR000160">
    <property type="entry name" value="GGDEF_dom"/>
</dbReference>
<evidence type="ECO:0000256" key="2">
    <source>
        <dbReference type="SAM" id="Phobius"/>
    </source>
</evidence>
<feature type="transmembrane region" description="Helical" evidence="2">
    <location>
        <begin position="189"/>
        <end position="211"/>
    </location>
</feature>
<dbReference type="Gene3D" id="3.30.450.20">
    <property type="entry name" value="PAS domain"/>
    <property type="match status" value="1"/>
</dbReference>
<feature type="transmembrane region" description="Helical" evidence="2">
    <location>
        <begin position="247"/>
        <end position="264"/>
    </location>
</feature>
<evidence type="ECO:0000256" key="1">
    <source>
        <dbReference type="ARBA" id="ARBA00001946"/>
    </source>
</evidence>
<protein>
    <submittedName>
        <fullName evidence="6">EAL domain-containing protein</fullName>
    </submittedName>
</protein>